<gene>
    <name evidence="1" type="ORF">BLNAU_17097</name>
</gene>
<evidence type="ECO:0000313" key="1">
    <source>
        <dbReference type="EMBL" id="KAK2947973.1"/>
    </source>
</evidence>
<dbReference type="EMBL" id="JARBJD010000187">
    <property type="protein sequence ID" value="KAK2947973.1"/>
    <property type="molecule type" value="Genomic_DNA"/>
</dbReference>
<organism evidence="1 2">
    <name type="scientific">Blattamonas nauphoetae</name>
    <dbReference type="NCBI Taxonomy" id="2049346"/>
    <lineage>
        <taxon>Eukaryota</taxon>
        <taxon>Metamonada</taxon>
        <taxon>Preaxostyla</taxon>
        <taxon>Oxymonadida</taxon>
        <taxon>Blattamonas</taxon>
    </lineage>
</organism>
<proteinExistence type="predicted"/>
<evidence type="ECO:0000313" key="2">
    <source>
        <dbReference type="Proteomes" id="UP001281761"/>
    </source>
</evidence>
<protein>
    <submittedName>
        <fullName evidence="1">Uncharacterized protein</fullName>
    </submittedName>
</protein>
<comment type="caution">
    <text evidence="1">The sequence shown here is derived from an EMBL/GenBank/DDBJ whole genome shotgun (WGS) entry which is preliminary data.</text>
</comment>
<sequence length="66" mass="6803">MSRLIAPPLHAAQPMVAESAHAVERDISARTDSVTYSPTNVTAAETVALSSLSVRIRAVGVDSAVG</sequence>
<accession>A0ABQ9X9N9</accession>
<reference evidence="1 2" key="1">
    <citation type="journal article" date="2022" name="bioRxiv">
        <title>Genomics of Preaxostyla Flagellates Illuminates Evolutionary Transitions and the Path Towards Mitochondrial Loss.</title>
        <authorList>
            <person name="Novak L.V.F."/>
            <person name="Treitli S.C."/>
            <person name="Pyrih J."/>
            <person name="Halakuc P."/>
            <person name="Pipaliya S.V."/>
            <person name="Vacek V."/>
            <person name="Brzon O."/>
            <person name="Soukal P."/>
            <person name="Eme L."/>
            <person name="Dacks J.B."/>
            <person name="Karnkowska A."/>
            <person name="Elias M."/>
            <person name="Hampl V."/>
        </authorList>
    </citation>
    <scope>NUCLEOTIDE SEQUENCE [LARGE SCALE GENOMIC DNA]</scope>
    <source>
        <strain evidence="1">NAU3</strain>
        <tissue evidence="1">Gut</tissue>
    </source>
</reference>
<name>A0ABQ9X9N9_9EUKA</name>
<dbReference type="Proteomes" id="UP001281761">
    <property type="component" value="Unassembled WGS sequence"/>
</dbReference>
<keyword evidence="2" id="KW-1185">Reference proteome</keyword>